<feature type="non-terminal residue" evidence="2">
    <location>
        <position position="46"/>
    </location>
</feature>
<organism evidence="2 3">
    <name type="scientific">Trifolium medium</name>
    <dbReference type="NCBI Taxonomy" id="97028"/>
    <lineage>
        <taxon>Eukaryota</taxon>
        <taxon>Viridiplantae</taxon>
        <taxon>Streptophyta</taxon>
        <taxon>Embryophyta</taxon>
        <taxon>Tracheophyta</taxon>
        <taxon>Spermatophyta</taxon>
        <taxon>Magnoliopsida</taxon>
        <taxon>eudicotyledons</taxon>
        <taxon>Gunneridae</taxon>
        <taxon>Pentapetalae</taxon>
        <taxon>rosids</taxon>
        <taxon>fabids</taxon>
        <taxon>Fabales</taxon>
        <taxon>Fabaceae</taxon>
        <taxon>Papilionoideae</taxon>
        <taxon>50 kb inversion clade</taxon>
        <taxon>NPAAA clade</taxon>
        <taxon>Hologalegina</taxon>
        <taxon>IRL clade</taxon>
        <taxon>Trifolieae</taxon>
        <taxon>Trifolium</taxon>
    </lineage>
</organism>
<comment type="caution">
    <text evidence="2">The sequence shown here is derived from an EMBL/GenBank/DDBJ whole genome shotgun (WGS) entry which is preliminary data.</text>
</comment>
<sequence length="46" mass="4702">MAHISIPIPKKGGDATAEGDTTTALPNPIRKKRATRSSAGCALLQG</sequence>
<dbReference type="AlphaFoldDB" id="A0A392U4F8"/>
<evidence type="ECO:0000313" key="2">
    <source>
        <dbReference type="EMBL" id="MCI67276.1"/>
    </source>
</evidence>
<keyword evidence="3" id="KW-1185">Reference proteome</keyword>
<proteinExistence type="predicted"/>
<evidence type="ECO:0000313" key="3">
    <source>
        <dbReference type="Proteomes" id="UP000265520"/>
    </source>
</evidence>
<accession>A0A392U4F8</accession>
<dbReference type="EMBL" id="LXQA010713196">
    <property type="protein sequence ID" value="MCI67276.1"/>
    <property type="molecule type" value="Genomic_DNA"/>
</dbReference>
<protein>
    <submittedName>
        <fullName evidence="2">Uncharacterized protein</fullName>
    </submittedName>
</protein>
<reference evidence="2 3" key="1">
    <citation type="journal article" date="2018" name="Front. Plant Sci.">
        <title>Red Clover (Trifolium pratense) and Zigzag Clover (T. medium) - A Picture of Genomic Similarities and Differences.</title>
        <authorList>
            <person name="Dluhosova J."/>
            <person name="Istvanek J."/>
            <person name="Nedelnik J."/>
            <person name="Repkova J."/>
        </authorList>
    </citation>
    <scope>NUCLEOTIDE SEQUENCE [LARGE SCALE GENOMIC DNA]</scope>
    <source>
        <strain evidence="3">cv. 10/8</strain>
        <tissue evidence="2">Leaf</tissue>
    </source>
</reference>
<name>A0A392U4F8_9FABA</name>
<feature type="region of interest" description="Disordered" evidence="1">
    <location>
        <begin position="1"/>
        <end position="46"/>
    </location>
</feature>
<feature type="compositionally biased region" description="Low complexity" evidence="1">
    <location>
        <begin position="14"/>
        <end position="24"/>
    </location>
</feature>
<evidence type="ECO:0000256" key="1">
    <source>
        <dbReference type="SAM" id="MobiDB-lite"/>
    </source>
</evidence>
<dbReference type="Proteomes" id="UP000265520">
    <property type="component" value="Unassembled WGS sequence"/>
</dbReference>